<organism evidence="2 3">
    <name type="scientific">[Anoxybacillus] calidus</name>
    <dbReference type="NCBI Taxonomy" id="575178"/>
    <lineage>
        <taxon>Bacteria</taxon>
        <taxon>Bacillati</taxon>
        <taxon>Bacillota</taxon>
        <taxon>Bacilli</taxon>
        <taxon>Bacillales</taxon>
        <taxon>Anoxybacillaceae</taxon>
        <taxon>Paranoxybacillus</taxon>
    </lineage>
</organism>
<dbReference type="AlphaFoldDB" id="A0A7W0BUT8"/>
<protein>
    <submittedName>
        <fullName evidence="2">Uncharacterized protein</fullName>
    </submittedName>
</protein>
<evidence type="ECO:0000313" key="2">
    <source>
        <dbReference type="EMBL" id="MBA2871626.1"/>
    </source>
</evidence>
<feature type="transmembrane region" description="Helical" evidence="1">
    <location>
        <begin position="6"/>
        <end position="24"/>
    </location>
</feature>
<keyword evidence="1" id="KW-1133">Transmembrane helix</keyword>
<name>A0A7W0BUT8_9BACL</name>
<dbReference type="RefSeq" id="WP_181537456.1">
    <property type="nucleotide sequence ID" value="NZ_JACDUU010000004.1"/>
</dbReference>
<dbReference type="Proteomes" id="UP000580891">
    <property type="component" value="Unassembled WGS sequence"/>
</dbReference>
<keyword evidence="1" id="KW-0812">Transmembrane</keyword>
<keyword evidence="3" id="KW-1185">Reference proteome</keyword>
<reference evidence="2 3" key="1">
    <citation type="submission" date="2020-07" db="EMBL/GenBank/DDBJ databases">
        <title>Genomic Encyclopedia of Type Strains, Phase IV (KMG-IV): sequencing the most valuable type-strain genomes for metagenomic binning, comparative biology and taxonomic classification.</title>
        <authorList>
            <person name="Goeker M."/>
        </authorList>
    </citation>
    <scope>NUCLEOTIDE SEQUENCE [LARGE SCALE GENOMIC DNA]</scope>
    <source>
        <strain evidence="2 3">DSM 25220</strain>
    </source>
</reference>
<comment type="caution">
    <text evidence="2">The sequence shown here is derived from an EMBL/GenBank/DDBJ whole genome shotgun (WGS) entry which is preliminary data.</text>
</comment>
<evidence type="ECO:0000256" key="1">
    <source>
        <dbReference type="SAM" id="Phobius"/>
    </source>
</evidence>
<keyword evidence="1" id="KW-0472">Membrane</keyword>
<proteinExistence type="predicted"/>
<accession>A0A7W0BUT8</accession>
<evidence type="ECO:0000313" key="3">
    <source>
        <dbReference type="Proteomes" id="UP000580891"/>
    </source>
</evidence>
<gene>
    <name evidence="2" type="ORF">HNQ85_001901</name>
</gene>
<sequence length="358" mass="41298">MKPILFMLVALIIVIPFLLMLPLGLSRSGKIVALVVSLLLSLLASITQSVFPLWQLGLLLLLLAMAMTYLLDRQFGHVLYAAVTEEEDEDEPFLFHVQNKTNAAADEQAVVHGHDDVLLQTESIVLVEEQPSVEPLEDGENSKAPLLSNDEMNVELLENDEDIQFLEHRFELLDDIVRDETKQEKNDSFIEEELFFVEAESASLLEVNEIEEKVFQEQEMIESLSDDNWLPEWPLKGEQTEESMTVEALFDVEVVPHTAASHTSPLRKQLLHTVITELQLSREHLEKAEYERRIHQCLHADLPDDDYYAFARLLIEHYLLEKDYDQLASWLIHLQEKFAHYPILLKEIEFLSHTFIKS</sequence>
<feature type="transmembrane region" description="Helical" evidence="1">
    <location>
        <begin position="31"/>
        <end position="47"/>
    </location>
</feature>
<dbReference type="EMBL" id="JACDUU010000004">
    <property type="protein sequence ID" value="MBA2871626.1"/>
    <property type="molecule type" value="Genomic_DNA"/>
</dbReference>